<dbReference type="Proteomes" id="UP001156905">
    <property type="component" value="Unassembled WGS sequence"/>
</dbReference>
<keyword evidence="2" id="KW-0548">Nucleotidyltransferase</keyword>
<evidence type="ECO:0000256" key="3">
    <source>
        <dbReference type="ARBA" id="ARBA00022741"/>
    </source>
</evidence>
<feature type="domain" description="cGAS/DncV-like nucleotidyltransferase C-terminal helical" evidence="5">
    <location>
        <begin position="181"/>
        <end position="294"/>
    </location>
</feature>
<dbReference type="RefSeq" id="WP_284272182.1">
    <property type="nucleotide sequence ID" value="NZ_BSOW01000028.1"/>
</dbReference>
<organism evidence="6 7">
    <name type="scientific">Bradyrhizobium iriomotense</name>
    <dbReference type="NCBI Taxonomy" id="441950"/>
    <lineage>
        <taxon>Bacteria</taxon>
        <taxon>Pseudomonadati</taxon>
        <taxon>Pseudomonadota</taxon>
        <taxon>Alphaproteobacteria</taxon>
        <taxon>Hyphomicrobiales</taxon>
        <taxon>Nitrobacteraceae</taxon>
        <taxon>Bradyrhizobium</taxon>
    </lineage>
</organism>
<protein>
    <submittedName>
        <fullName evidence="6">Nucleotidyltransferase</fullName>
    </submittedName>
</protein>
<dbReference type="InterPro" id="IPR058909">
    <property type="entry name" value="CD_NTase_C"/>
</dbReference>
<keyword evidence="7" id="KW-1185">Reference proteome</keyword>
<evidence type="ECO:0000313" key="7">
    <source>
        <dbReference type="Proteomes" id="UP001156905"/>
    </source>
</evidence>
<evidence type="ECO:0000259" key="5">
    <source>
        <dbReference type="Pfam" id="PF26305"/>
    </source>
</evidence>
<reference evidence="7" key="1">
    <citation type="journal article" date="2019" name="Int. J. Syst. Evol. Microbiol.">
        <title>The Global Catalogue of Microorganisms (GCM) 10K type strain sequencing project: providing services to taxonomists for standard genome sequencing and annotation.</title>
        <authorList>
            <consortium name="The Broad Institute Genomics Platform"/>
            <consortium name="The Broad Institute Genome Sequencing Center for Infectious Disease"/>
            <person name="Wu L."/>
            <person name="Ma J."/>
        </authorList>
    </citation>
    <scope>NUCLEOTIDE SEQUENCE [LARGE SCALE GENOMIC DNA]</scope>
    <source>
        <strain evidence="7">NBRC 102520</strain>
    </source>
</reference>
<dbReference type="Pfam" id="PF26305">
    <property type="entry name" value="CD_NTase_C"/>
    <property type="match status" value="1"/>
</dbReference>
<accession>A0ABQ6BAX4</accession>
<gene>
    <name evidence="6" type="ORF">GCM10007857_65100</name>
</gene>
<dbReference type="CDD" id="cd05400">
    <property type="entry name" value="NT_2-5OAS_ClassI-CCAase"/>
    <property type="match status" value="1"/>
</dbReference>
<evidence type="ECO:0000256" key="2">
    <source>
        <dbReference type="ARBA" id="ARBA00022695"/>
    </source>
</evidence>
<name>A0ABQ6BAX4_9BRAD</name>
<sequence length="298" mass="34096">MAIAESQLETWSSQGSVTQSSQTYATVKLALESKDAAYAGRLTYCFLQGSYGNDTNVYADSDVDVIIKMQDIFYYDTSRLSGPDLAAFNQSLSTGSGYNYDQFRSEVTTVLQKRFGTDASPDKKVIWIKPNGGRRNTDVLPAVQFRRYHRFTGNSSDYNEGICFWPTGGDRVENFPKQHSDNVTTKHQATSSRFKPTVRIWKNMRNRMIQNGVIRDGLAPSYYLEGLLYNVPNENFVANRVQTFENCLKWIQASKREDLVCANYMFWLLREKQHTSWSPQSCQTFLAELQKFWNNGGK</sequence>
<evidence type="ECO:0000256" key="4">
    <source>
        <dbReference type="ARBA" id="ARBA00023118"/>
    </source>
</evidence>
<evidence type="ECO:0000256" key="1">
    <source>
        <dbReference type="ARBA" id="ARBA00022679"/>
    </source>
</evidence>
<keyword evidence="3" id="KW-0547">Nucleotide-binding</keyword>
<proteinExistence type="predicted"/>
<keyword evidence="1" id="KW-0808">Transferase</keyword>
<evidence type="ECO:0000313" key="6">
    <source>
        <dbReference type="EMBL" id="GLR89796.1"/>
    </source>
</evidence>
<dbReference type="InterPro" id="IPR006116">
    <property type="entry name" value="NT_2-5OAS_ClassI-CCAase"/>
</dbReference>
<dbReference type="EMBL" id="BSOW01000028">
    <property type="protein sequence ID" value="GLR89796.1"/>
    <property type="molecule type" value="Genomic_DNA"/>
</dbReference>
<comment type="caution">
    <text evidence="6">The sequence shown here is derived from an EMBL/GenBank/DDBJ whole genome shotgun (WGS) entry which is preliminary data.</text>
</comment>
<keyword evidence="4" id="KW-0051">Antiviral defense</keyword>